<sequence length="102" mass="11106">MKNLTLKTLVPFITALATILASSHAMADTPSHQGDVLQTGEVVPVTVLNFPSRGMSSGKVENELGRPIEVIPSVGLPPISRWVYNDRTVYFEYTSVIHVVAK</sequence>
<organism evidence="1">
    <name type="scientific">hydrothermal vent metagenome</name>
    <dbReference type="NCBI Taxonomy" id="652676"/>
    <lineage>
        <taxon>unclassified sequences</taxon>
        <taxon>metagenomes</taxon>
        <taxon>ecological metagenomes</taxon>
    </lineage>
</organism>
<dbReference type="AlphaFoldDB" id="A0A3B0WAD8"/>
<dbReference type="EMBL" id="UOFF01000009">
    <property type="protein sequence ID" value="VAW52895.1"/>
    <property type="molecule type" value="Genomic_DNA"/>
</dbReference>
<evidence type="ECO:0000313" key="1">
    <source>
        <dbReference type="EMBL" id="VAW52895.1"/>
    </source>
</evidence>
<reference evidence="1" key="1">
    <citation type="submission" date="2018-06" db="EMBL/GenBank/DDBJ databases">
        <authorList>
            <person name="Zhirakovskaya E."/>
        </authorList>
    </citation>
    <scope>NUCLEOTIDE SEQUENCE</scope>
</reference>
<gene>
    <name evidence="1" type="ORF">MNBD_GAMMA07-1933</name>
</gene>
<accession>A0A3B0WAD8</accession>
<name>A0A3B0WAD8_9ZZZZ</name>
<protein>
    <submittedName>
        <fullName evidence="1">Uncharacterized protein</fullName>
    </submittedName>
</protein>
<proteinExistence type="predicted"/>